<evidence type="ECO:0000256" key="2">
    <source>
        <dbReference type="SAM" id="Phobius"/>
    </source>
</evidence>
<feature type="compositionally biased region" description="Low complexity" evidence="1">
    <location>
        <begin position="197"/>
        <end position="209"/>
    </location>
</feature>
<keyword evidence="4" id="KW-1185">Reference proteome</keyword>
<feature type="region of interest" description="Disordered" evidence="1">
    <location>
        <begin position="105"/>
        <end position="236"/>
    </location>
</feature>
<evidence type="ECO:0000313" key="3">
    <source>
        <dbReference type="EMBL" id="KAK2139690.1"/>
    </source>
</evidence>
<keyword evidence="2" id="KW-0812">Transmembrane</keyword>
<gene>
    <name evidence="3" type="ORF">LSH36_1654g00015</name>
</gene>
<proteinExistence type="predicted"/>
<feature type="compositionally biased region" description="Low complexity" evidence="1">
    <location>
        <begin position="133"/>
        <end position="149"/>
    </location>
</feature>
<name>A0AAD9MNB1_9ANNE</name>
<dbReference type="Proteomes" id="UP001208570">
    <property type="component" value="Unassembled WGS sequence"/>
</dbReference>
<evidence type="ECO:0000256" key="1">
    <source>
        <dbReference type="SAM" id="MobiDB-lite"/>
    </source>
</evidence>
<evidence type="ECO:0000313" key="4">
    <source>
        <dbReference type="Proteomes" id="UP001208570"/>
    </source>
</evidence>
<sequence>SIIVDFAISGDEEDVNAALQNIAELVKKKSTIRFGDSTLHLSPYIKEGLTKTSVIALSVTLVLLVIVIIVVVLVVLYMKKYKHKTQREHGESTLQLKVHASGLDPEGTDLSQDNLHGFVNDEKDGFHKDIDNRPPSSGYASSGGSSPNSIKKKKKQKNGPRRRSLTTMLGQDHQATKEEKPSQYLLSSLVNPISPEVTRPTSRSSVVSRQEIRTMFGPRMSVDEGSGPHTIPSVGD</sequence>
<dbReference type="AlphaFoldDB" id="A0AAD9MNB1"/>
<reference evidence="3" key="1">
    <citation type="journal article" date="2023" name="Mol. Biol. Evol.">
        <title>Third-Generation Sequencing Reveals the Adaptive Role of the Epigenome in Three Deep-Sea Polychaetes.</title>
        <authorList>
            <person name="Perez M."/>
            <person name="Aroh O."/>
            <person name="Sun Y."/>
            <person name="Lan Y."/>
            <person name="Juniper S.K."/>
            <person name="Young C.R."/>
            <person name="Angers B."/>
            <person name="Qian P.Y."/>
        </authorList>
    </citation>
    <scope>NUCLEOTIDE SEQUENCE</scope>
    <source>
        <strain evidence="3">P08H-3</strain>
    </source>
</reference>
<comment type="caution">
    <text evidence="3">The sequence shown here is derived from an EMBL/GenBank/DDBJ whole genome shotgun (WGS) entry which is preliminary data.</text>
</comment>
<feature type="compositionally biased region" description="Basic and acidic residues" evidence="1">
    <location>
        <begin position="119"/>
        <end position="132"/>
    </location>
</feature>
<feature type="transmembrane region" description="Helical" evidence="2">
    <location>
        <begin position="54"/>
        <end position="77"/>
    </location>
</feature>
<keyword evidence="2" id="KW-0472">Membrane</keyword>
<dbReference type="EMBL" id="JAODUP010001654">
    <property type="protein sequence ID" value="KAK2139690.1"/>
    <property type="molecule type" value="Genomic_DNA"/>
</dbReference>
<accession>A0AAD9MNB1</accession>
<organism evidence="3 4">
    <name type="scientific">Paralvinella palmiformis</name>
    <dbReference type="NCBI Taxonomy" id="53620"/>
    <lineage>
        <taxon>Eukaryota</taxon>
        <taxon>Metazoa</taxon>
        <taxon>Spiralia</taxon>
        <taxon>Lophotrochozoa</taxon>
        <taxon>Annelida</taxon>
        <taxon>Polychaeta</taxon>
        <taxon>Sedentaria</taxon>
        <taxon>Canalipalpata</taxon>
        <taxon>Terebellida</taxon>
        <taxon>Terebelliformia</taxon>
        <taxon>Alvinellidae</taxon>
        <taxon>Paralvinella</taxon>
    </lineage>
</organism>
<protein>
    <submittedName>
        <fullName evidence="3">Uncharacterized protein</fullName>
    </submittedName>
</protein>
<keyword evidence="2" id="KW-1133">Transmembrane helix</keyword>
<feature type="non-terminal residue" evidence="3">
    <location>
        <position position="1"/>
    </location>
</feature>
<feature type="compositionally biased region" description="Basic residues" evidence="1">
    <location>
        <begin position="150"/>
        <end position="164"/>
    </location>
</feature>